<name>A0AAN6QBH5_9PEZI</name>
<evidence type="ECO:0000256" key="1">
    <source>
        <dbReference type="SAM" id="MobiDB-lite"/>
    </source>
</evidence>
<reference evidence="2" key="2">
    <citation type="submission" date="2023-05" db="EMBL/GenBank/DDBJ databases">
        <authorList>
            <consortium name="Lawrence Berkeley National Laboratory"/>
            <person name="Steindorff A."/>
            <person name="Hensen N."/>
            <person name="Bonometti L."/>
            <person name="Westerberg I."/>
            <person name="Brannstrom I.O."/>
            <person name="Guillou S."/>
            <person name="Cros-Aarteil S."/>
            <person name="Calhoun S."/>
            <person name="Haridas S."/>
            <person name="Kuo A."/>
            <person name="Mondo S."/>
            <person name="Pangilinan J."/>
            <person name="Riley R."/>
            <person name="Labutti K."/>
            <person name="Andreopoulos B."/>
            <person name="Lipzen A."/>
            <person name="Chen C."/>
            <person name="Yanf M."/>
            <person name="Daum C."/>
            <person name="Ng V."/>
            <person name="Clum A."/>
            <person name="Ohm R."/>
            <person name="Martin F."/>
            <person name="Silar P."/>
            <person name="Natvig D."/>
            <person name="Lalanne C."/>
            <person name="Gautier V."/>
            <person name="Ament-Velasquez S.L."/>
            <person name="Kruys A."/>
            <person name="Hutchinson M.I."/>
            <person name="Powell A.J."/>
            <person name="Barry K."/>
            <person name="Miller A.N."/>
            <person name="Grigoriev I.V."/>
            <person name="Debuchy R."/>
            <person name="Gladieux P."/>
            <person name="Thoren M.H."/>
            <person name="Johannesson H."/>
        </authorList>
    </citation>
    <scope>NUCLEOTIDE SEQUENCE</scope>
    <source>
        <strain evidence="2">CBS 757.83</strain>
    </source>
</reference>
<comment type="caution">
    <text evidence="2">The sequence shown here is derived from an EMBL/GenBank/DDBJ whole genome shotgun (WGS) entry which is preliminary data.</text>
</comment>
<organism evidence="2 3">
    <name type="scientific">Parathielavia hyrcaniae</name>
    <dbReference type="NCBI Taxonomy" id="113614"/>
    <lineage>
        <taxon>Eukaryota</taxon>
        <taxon>Fungi</taxon>
        <taxon>Dikarya</taxon>
        <taxon>Ascomycota</taxon>
        <taxon>Pezizomycotina</taxon>
        <taxon>Sordariomycetes</taxon>
        <taxon>Sordariomycetidae</taxon>
        <taxon>Sordariales</taxon>
        <taxon>Chaetomiaceae</taxon>
        <taxon>Parathielavia</taxon>
    </lineage>
</organism>
<evidence type="ECO:0000313" key="2">
    <source>
        <dbReference type="EMBL" id="KAK4104416.1"/>
    </source>
</evidence>
<dbReference type="AlphaFoldDB" id="A0AAN6QBH5"/>
<accession>A0AAN6QBH5</accession>
<evidence type="ECO:0000313" key="3">
    <source>
        <dbReference type="Proteomes" id="UP001305647"/>
    </source>
</evidence>
<reference evidence="2" key="1">
    <citation type="journal article" date="2023" name="Mol. Phylogenet. Evol.">
        <title>Genome-scale phylogeny and comparative genomics of the fungal order Sordariales.</title>
        <authorList>
            <person name="Hensen N."/>
            <person name="Bonometti L."/>
            <person name="Westerberg I."/>
            <person name="Brannstrom I.O."/>
            <person name="Guillou S."/>
            <person name="Cros-Aarteil S."/>
            <person name="Calhoun S."/>
            <person name="Haridas S."/>
            <person name="Kuo A."/>
            <person name="Mondo S."/>
            <person name="Pangilinan J."/>
            <person name="Riley R."/>
            <person name="LaButti K."/>
            <person name="Andreopoulos B."/>
            <person name="Lipzen A."/>
            <person name="Chen C."/>
            <person name="Yan M."/>
            <person name="Daum C."/>
            <person name="Ng V."/>
            <person name="Clum A."/>
            <person name="Steindorff A."/>
            <person name="Ohm R.A."/>
            <person name="Martin F."/>
            <person name="Silar P."/>
            <person name="Natvig D.O."/>
            <person name="Lalanne C."/>
            <person name="Gautier V."/>
            <person name="Ament-Velasquez S.L."/>
            <person name="Kruys A."/>
            <person name="Hutchinson M.I."/>
            <person name="Powell A.J."/>
            <person name="Barry K."/>
            <person name="Miller A.N."/>
            <person name="Grigoriev I.V."/>
            <person name="Debuchy R."/>
            <person name="Gladieux P."/>
            <person name="Hiltunen Thoren M."/>
            <person name="Johannesson H."/>
        </authorList>
    </citation>
    <scope>NUCLEOTIDE SEQUENCE</scope>
    <source>
        <strain evidence="2">CBS 757.83</strain>
    </source>
</reference>
<gene>
    <name evidence="2" type="ORF">N658DRAFT_463895</name>
</gene>
<dbReference type="EMBL" id="MU863626">
    <property type="protein sequence ID" value="KAK4104416.1"/>
    <property type="molecule type" value="Genomic_DNA"/>
</dbReference>
<proteinExistence type="predicted"/>
<feature type="region of interest" description="Disordered" evidence="1">
    <location>
        <begin position="1"/>
        <end position="33"/>
    </location>
</feature>
<dbReference type="Proteomes" id="UP001305647">
    <property type="component" value="Unassembled WGS sequence"/>
</dbReference>
<dbReference type="Pfam" id="PF20174">
    <property type="entry name" value="DUF6540"/>
    <property type="match status" value="1"/>
</dbReference>
<keyword evidence="3" id="KW-1185">Reference proteome</keyword>
<feature type="compositionally biased region" description="Pro residues" evidence="1">
    <location>
        <begin position="1"/>
        <end position="17"/>
    </location>
</feature>
<sequence length="221" mass="23989">MPPPSPPPPPPPPPAFPNPNLTQNSKKASNLSSNPVLSLPEVLQPGPPNSVLVSLLVYNGWPFADHWEYFVAAPWGSDFGVVVQAAGDVRAGFWLEAKRGLCLRGGGSAPRRMPLAWVDGRLFDADVDAEENGGVVVEGTPRCEFERMLFKVPAPRKTLRAVDVEEDGSGKSGMAGKKITQRNCQTWIVESAEQLVREGIFEQRAADYLRATSIMTLPQTS</sequence>
<dbReference type="InterPro" id="IPR046670">
    <property type="entry name" value="DUF6540"/>
</dbReference>
<protein>
    <submittedName>
        <fullName evidence="2">Uncharacterized protein</fullName>
    </submittedName>
</protein>